<organism evidence="2 3">
    <name type="scientific">Brassica campestris</name>
    <name type="common">Field mustard</name>
    <dbReference type="NCBI Taxonomy" id="3711"/>
    <lineage>
        <taxon>Eukaryota</taxon>
        <taxon>Viridiplantae</taxon>
        <taxon>Streptophyta</taxon>
        <taxon>Embryophyta</taxon>
        <taxon>Tracheophyta</taxon>
        <taxon>Spermatophyta</taxon>
        <taxon>Magnoliopsida</taxon>
        <taxon>eudicotyledons</taxon>
        <taxon>Gunneridae</taxon>
        <taxon>Pentapetalae</taxon>
        <taxon>rosids</taxon>
        <taxon>malvids</taxon>
        <taxon>Brassicales</taxon>
        <taxon>Brassicaceae</taxon>
        <taxon>Brassiceae</taxon>
        <taxon>Brassica</taxon>
    </lineage>
</organism>
<sequence>MKPALTFIFLPTKKKKHVRLCFKTQEPAGWIQRFEKRSPFCRIATHHTGMMTHPSPSFFLPLFCLISCMNIHKTFVFICCYIALSPICSSSSSPFTSPHSLHKNSKRLLQR</sequence>
<dbReference type="EMBL" id="CM010637">
    <property type="protein sequence ID" value="RID42000.1"/>
    <property type="molecule type" value="Genomic_DNA"/>
</dbReference>
<reference evidence="2 3" key="1">
    <citation type="submission" date="2018-06" db="EMBL/GenBank/DDBJ databases">
        <title>WGS assembly of Brassica rapa FPsc.</title>
        <authorList>
            <person name="Bowman J."/>
            <person name="Kohchi T."/>
            <person name="Yamato K."/>
            <person name="Jenkins J."/>
            <person name="Shu S."/>
            <person name="Ishizaki K."/>
            <person name="Yamaoka S."/>
            <person name="Nishihama R."/>
            <person name="Nakamura Y."/>
            <person name="Berger F."/>
            <person name="Adam C."/>
            <person name="Aki S."/>
            <person name="Althoff F."/>
            <person name="Araki T."/>
            <person name="Arteaga-Vazquez M."/>
            <person name="Balasubrmanian S."/>
            <person name="Bauer D."/>
            <person name="Boehm C."/>
            <person name="Briginshaw L."/>
            <person name="Caballero-Perez J."/>
            <person name="Catarino B."/>
            <person name="Chen F."/>
            <person name="Chiyoda S."/>
            <person name="Chovatia M."/>
            <person name="Davies K."/>
            <person name="Delmans M."/>
            <person name="Demura T."/>
            <person name="Dierschke T."/>
            <person name="Dolan L."/>
            <person name="Dorantes-Acosta A."/>
            <person name="Eklund D."/>
            <person name="Florent S."/>
            <person name="Flores-Sandoval E."/>
            <person name="Fujiyama A."/>
            <person name="Fukuzawa H."/>
            <person name="Galik B."/>
            <person name="Grimanelli D."/>
            <person name="Grimwood J."/>
            <person name="Grossniklaus U."/>
            <person name="Hamada T."/>
            <person name="Haseloff J."/>
            <person name="Hetherington A."/>
            <person name="Higo A."/>
            <person name="Hirakawa Y."/>
            <person name="Hundley H."/>
            <person name="Ikeda Y."/>
            <person name="Inoue K."/>
            <person name="Inoue S."/>
            <person name="Ishida S."/>
            <person name="Jia Q."/>
            <person name="Kakita M."/>
            <person name="Kanazawa T."/>
            <person name="Kawai Y."/>
            <person name="Kawashima T."/>
            <person name="Kennedy M."/>
            <person name="Kinose K."/>
            <person name="Kinoshita T."/>
            <person name="Kohara Y."/>
            <person name="Koide E."/>
            <person name="Komatsu K."/>
            <person name="Kopischke S."/>
            <person name="Kubo M."/>
            <person name="Kyozuka J."/>
            <person name="Lagercrantz U."/>
            <person name="Lin S."/>
            <person name="Lindquist E."/>
            <person name="Lipzen A."/>
            <person name="Lu C."/>
            <person name="Luna E."/>
            <person name="Martienssen R."/>
            <person name="Minamino N."/>
            <person name="Mizutani M."/>
            <person name="Mizutani M."/>
            <person name="Mochizuki N."/>
            <person name="Monte I."/>
            <person name="Mosher R."/>
            <person name="Nagasaki H."/>
            <person name="Nakagami H."/>
            <person name="Naramoto S."/>
            <person name="Nishitani K."/>
            <person name="Ohtani M."/>
            <person name="Okamoto T."/>
            <person name="Okumura M."/>
            <person name="Phillips J."/>
            <person name="Pollak B."/>
            <person name="Reinders A."/>
            <person name="Roevekamp M."/>
            <person name="Sano R."/>
            <person name="Sawa S."/>
            <person name="Schmid M."/>
            <person name="Shirakawa M."/>
            <person name="Solano R."/>
            <person name="Spunde A."/>
            <person name="Suetsugu N."/>
            <person name="Sugano S."/>
            <person name="Sugiyama A."/>
            <person name="Sun R."/>
            <person name="Suzuki Y."/>
            <person name="Takenaka M."/>
            <person name="Takezawa D."/>
            <person name="Tomogane H."/>
            <person name="Tsuzuki M."/>
            <person name="Ueda T."/>
            <person name="Umeda M."/>
            <person name="Ward J."/>
            <person name="Watanabe Y."/>
            <person name="Yazaki K."/>
            <person name="Yokoyama R."/>
            <person name="Yoshitake Y."/>
            <person name="Yotsui I."/>
            <person name="Zachgo S."/>
            <person name="Schmutz J."/>
        </authorList>
    </citation>
    <scope>NUCLEOTIDE SEQUENCE [LARGE SCALE GENOMIC DNA]</scope>
    <source>
        <strain evidence="3">cv. B-3</strain>
    </source>
</reference>
<accession>A0A397XTX2</accession>
<dbReference type="AlphaFoldDB" id="A0A397XTX2"/>
<name>A0A397XTX2_BRACM</name>
<feature type="compositionally biased region" description="Basic residues" evidence="1">
    <location>
        <begin position="100"/>
        <end position="111"/>
    </location>
</feature>
<feature type="compositionally biased region" description="Low complexity" evidence="1">
    <location>
        <begin position="90"/>
        <end position="99"/>
    </location>
</feature>
<dbReference type="Proteomes" id="UP000264353">
    <property type="component" value="Chromosome A10"/>
</dbReference>
<evidence type="ECO:0000313" key="2">
    <source>
        <dbReference type="EMBL" id="RID42000.1"/>
    </source>
</evidence>
<proteinExistence type="predicted"/>
<gene>
    <name evidence="2" type="ORF">BRARA_J01918</name>
</gene>
<feature type="region of interest" description="Disordered" evidence="1">
    <location>
        <begin position="90"/>
        <end position="111"/>
    </location>
</feature>
<evidence type="ECO:0000256" key="1">
    <source>
        <dbReference type="SAM" id="MobiDB-lite"/>
    </source>
</evidence>
<protein>
    <submittedName>
        <fullName evidence="2">Uncharacterized protein</fullName>
    </submittedName>
</protein>
<evidence type="ECO:0000313" key="3">
    <source>
        <dbReference type="Proteomes" id="UP000264353"/>
    </source>
</evidence>